<dbReference type="AlphaFoldDB" id="A0A2P6Q4D2"/>
<protein>
    <submittedName>
        <fullName evidence="1">Uncharacterized protein</fullName>
    </submittedName>
</protein>
<evidence type="ECO:0000313" key="1">
    <source>
        <dbReference type="EMBL" id="PRQ29047.1"/>
    </source>
</evidence>
<comment type="caution">
    <text evidence="1">The sequence shown here is derived from an EMBL/GenBank/DDBJ whole genome shotgun (WGS) entry which is preliminary data.</text>
</comment>
<sequence length="56" mass="6484">MRRIAEMGKNWIFALISVFRRFPVKFLWVLVVGELLNEFLTLLQLVLGCGGRFEGV</sequence>
<dbReference type="Proteomes" id="UP000238479">
    <property type="component" value="Chromosome 5"/>
</dbReference>
<name>A0A2P6Q4D2_ROSCH</name>
<accession>A0A2P6Q4D2</accession>
<proteinExistence type="predicted"/>
<evidence type="ECO:0000313" key="2">
    <source>
        <dbReference type="Proteomes" id="UP000238479"/>
    </source>
</evidence>
<keyword evidence="2" id="KW-1185">Reference proteome</keyword>
<organism evidence="1 2">
    <name type="scientific">Rosa chinensis</name>
    <name type="common">China rose</name>
    <dbReference type="NCBI Taxonomy" id="74649"/>
    <lineage>
        <taxon>Eukaryota</taxon>
        <taxon>Viridiplantae</taxon>
        <taxon>Streptophyta</taxon>
        <taxon>Embryophyta</taxon>
        <taxon>Tracheophyta</taxon>
        <taxon>Spermatophyta</taxon>
        <taxon>Magnoliopsida</taxon>
        <taxon>eudicotyledons</taxon>
        <taxon>Gunneridae</taxon>
        <taxon>Pentapetalae</taxon>
        <taxon>rosids</taxon>
        <taxon>fabids</taxon>
        <taxon>Rosales</taxon>
        <taxon>Rosaceae</taxon>
        <taxon>Rosoideae</taxon>
        <taxon>Rosoideae incertae sedis</taxon>
        <taxon>Rosa</taxon>
    </lineage>
</organism>
<gene>
    <name evidence="1" type="ORF">RchiOBHm_Chr5g0009601</name>
</gene>
<reference evidence="1 2" key="1">
    <citation type="journal article" date="2018" name="Nat. Genet.">
        <title>The Rosa genome provides new insights in the design of modern roses.</title>
        <authorList>
            <person name="Bendahmane M."/>
        </authorList>
    </citation>
    <scope>NUCLEOTIDE SEQUENCE [LARGE SCALE GENOMIC DNA]</scope>
    <source>
        <strain evidence="2">cv. Old Blush</strain>
    </source>
</reference>
<dbReference type="Gramene" id="PRQ29047">
    <property type="protein sequence ID" value="PRQ29047"/>
    <property type="gene ID" value="RchiOBHm_Chr5g0009601"/>
</dbReference>
<dbReference type="EMBL" id="PDCK01000043">
    <property type="protein sequence ID" value="PRQ29047.1"/>
    <property type="molecule type" value="Genomic_DNA"/>
</dbReference>